<evidence type="ECO:0000256" key="10">
    <source>
        <dbReference type="RuleBase" id="RU000526"/>
    </source>
</evidence>
<dbReference type="InterPro" id="IPR027417">
    <property type="entry name" value="P-loop_NTPase"/>
</dbReference>
<dbReference type="SUPFAM" id="SSF54752">
    <property type="entry name" value="RecA protein, C-terminal domain"/>
    <property type="match status" value="1"/>
</dbReference>
<evidence type="ECO:0000256" key="9">
    <source>
        <dbReference type="HAMAP-Rule" id="MF_00268"/>
    </source>
</evidence>
<keyword evidence="9 11" id="KW-0227">DNA damage</keyword>
<dbReference type="PROSITE" id="PS00321">
    <property type="entry name" value="RECA_1"/>
    <property type="match status" value="1"/>
</dbReference>
<dbReference type="RefSeq" id="WP_112630689.1">
    <property type="nucleotide sequence ID" value="NZ_QMEV01000001.1"/>
</dbReference>
<accession>A0A329ME46</accession>
<keyword evidence="3 9" id="KW-0547">Nucleotide-binding</keyword>
<keyword evidence="9 10" id="KW-0234">DNA repair</keyword>
<evidence type="ECO:0000259" key="13">
    <source>
        <dbReference type="PROSITE" id="PS50163"/>
    </source>
</evidence>
<dbReference type="AlphaFoldDB" id="A0A329ME46"/>
<dbReference type="InterPro" id="IPR020588">
    <property type="entry name" value="RecA_ATP-bd"/>
</dbReference>
<dbReference type="InterPro" id="IPR020587">
    <property type="entry name" value="RecA_monomer-monomer_interface"/>
</dbReference>
<dbReference type="PRINTS" id="PR00142">
    <property type="entry name" value="RECA"/>
</dbReference>
<reference evidence="14 15" key="1">
    <citation type="submission" date="2018-06" db="EMBL/GenBank/DDBJ databases">
        <title>NTM in soil in Japan.</title>
        <authorList>
            <person name="Ohya K."/>
        </authorList>
    </citation>
    <scope>NUCLEOTIDE SEQUENCE [LARGE SCALE GENOMIC DNA]</scope>
    <source>
        <strain evidence="14 15">GF28</strain>
    </source>
</reference>
<organism evidence="14 15">
    <name type="scientific">Mycobacterium colombiense</name>
    <dbReference type="NCBI Taxonomy" id="339268"/>
    <lineage>
        <taxon>Bacteria</taxon>
        <taxon>Bacillati</taxon>
        <taxon>Actinomycetota</taxon>
        <taxon>Actinomycetes</taxon>
        <taxon>Mycobacteriales</taxon>
        <taxon>Mycobacteriaceae</taxon>
        <taxon>Mycobacterium</taxon>
        <taxon>Mycobacterium avium complex (MAC)</taxon>
    </lineage>
</organism>
<comment type="similarity">
    <text evidence="1 9 11">Belongs to the RecA family.</text>
</comment>
<evidence type="ECO:0000256" key="6">
    <source>
        <dbReference type="ARBA" id="ARBA00023172"/>
    </source>
</evidence>
<comment type="function">
    <text evidence="9">Can catalyze the hydrolysis of ATP in the presence of single-stranded DNA, the ATP-dependent uptake of single-stranded DNA by duplex DNA, and the ATP-dependent hybridization of homologous single-stranded DNAs. It interacts with LexA causing its activation and leading to its autocatalytic cleavage.</text>
</comment>
<dbReference type="FunFam" id="3.40.50.300:FF:000087">
    <property type="entry name" value="Recombinase RecA"/>
    <property type="match status" value="1"/>
</dbReference>
<feature type="domain" description="RecA family profile 2" evidence="13">
    <location>
        <begin position="195"/>
        <end position="268"/>
    </location>
</feature>
<dbReference type="PANTHER" id="PTHR45900">
    <property type="entry name" value="RECA"/>
    <property type="match status" value="1"/>
</dbReference>
<gene>
    <name evidence="9 14" type="primary">recA</name>
    <name evidence="14" type="ORF">DQP57_00485</name>
</gene>
<evidence type="ECO:0000256" key="7">
    <source>
        <dbReference type="ARBA" id="ARBA00023236"/>
    </source>
</evidence>
<keyword evidence="7 9" id="KW-0742">SOS response</keyword>
<dbReference type="GO" id="GO:0006281">
    <property type="term" value="P:DNA repair"/>
    <property type="evidence" value="ECO:0007669"/>
    <property type="project" value="UniProtKB-UniRule"/>
</dbReference>
<dbReference type="GO" id="GO:0140664">
    <property type="term" value="F:ATP-dependent DNA damage sensor activity"/>
    <property type="evidence" value="ECO:0007669"/>
    <property type="project" value="InterPro"/>
</dbReference>
<dbReference type="GO" id="GO:0003697">
    <property type="term" value="F:single-stranded DNA binding"/>
    <property type="evidence" value="ECO:0007669"/>
    <property type="project" value="UniProtKB-UniRule"/>
</dbReference>
<dbReference type="PROSITE" id="PS50163">
    <property type="entry name" value="RECA_3"/>
    <property type="match status" value="1"/>
</dbReference>
<evidence type="ECO:0000256" key="1">
    <source>
        <dbReference type="ARBA" id="ARBA00009391"/>
    </source>
</evidence>
<dbReference type="PROSITE" id="PS50162">
    <property type="entry name" value="RECA_2"/>
    <property type="match status" value="1"/>
</dbReference>
<feature type="domain" description="RecA family profile 1" evidence="12">
    <location>
        <begin position="30"/>
        <end position="189"/>
    </location>
</feature>
<dbReference type="GO" id="GO:0003684">
    <property type="term" value="F:damaged DNA binding"/>
    <property type="evidence" value="ECO:0007669"/>
    <property type="project" value="UniProtKB-UniRule"/>
</dbReference>
<keyword evidence="5 9" id="KW-0238">DNA-binding</keyword>
<keyword evidence="6 9" id="KW-0233">DNA recombination</keyword>
<dbReference type="GO" id="GO:0009432">
    <property type="term" value="P:SOS response"/>
    <property type="evidence" value="ECO:0007669"/>
    <property type="project" value="UniProtKB-UniRule"/>
</dbReference>
<keyword evidence="4 9" id="KW-0067">ATP-binding</keyword>
<dbReference type="HAMAP" id="MF_00268">
    <property type="entry name" value="RecA"/>
    <property type="match status" value="1"/>
</dbReference>
<dbReference type="GO" id="GO:0005524">
    <property type="term" value="F:ATP binding"/>
    <property type="evidence" value="ECO:0007669"/>
    <property type="project" value="UniProtKB-UniRule"/>
</dbReference>
<dbReference type="NCBIfam" id="TIGR02012">
    <property type="entry name" value="tigrfam_recA"/>
    <property type="match status" value="1"/>
</dbReference>
<evidence type="ECO:0000256" key="5">
    <source>
        <dbReference type="ARBA" id="ARBA00023125"/>
    </source>
</evidence>
<dbReference type="Proteomes" id="UP000250915">
    <property type="component" value="Unassembled WGS sequence"/>
</dbReference>
<dbReference type="GO" id="GO:0005829">
    <property type="term" value="C:cytosol"/>
    <property type="evidence" value="ECO:0007669"/>
    <property type="project" value="TreeGrafter"/>
</dbReference>
<evidence type="ECO:0000256" key="4">
    <source>
        <dbReference type="ARBA" id="ARBA00022840"/>
    </source>
</evidence>
<dbReference type="InterPro" id="IPR023400">
    <property type="entry name" value="RecA_C_sf"/>
</dbReference>
<dbReference type="CDD" id="cd00983">
    <property type="entry name" value="RecA"/>
    <property type="match status" value="1"/>
</dbReference>
<dbReference type="InterPro" id="IPR013765">
    <property type="entry name" value="DNA_recomb/repair_RecA"/>
</dbReference>
<dbReference type="InterPro" id="IPR049261">
    <property type="entry name" value="RecA-like_C"/>
</dbReference>
<evidence type="ECO:0000313" key="14">
    <source>
        <dbReference type="EMBL" id="RAV17536.1"/>
    </source>
</evidence>
<evidence type="ECO:0000256" key="11">
    <source>
        <dbReference type="RuleBase" id="RU004527"/>
    </source>
</evidence>
<dbReference type="Gene3D" id="3.40.50.300">
    <property type="entry name" value="P-loop containing nucleotide triphosphate hydrolases"/>
    <property type="match status" value="1"/>
</dbReference>
<dbReference type="InterPro" id="IPR020584">
    <property type="entry name" value="DNA_recomb/repair_RecA_CS"/>
</dbReference>
<dbReference type="GO" id="GO:0006310">
    <property type="term" value="P:DNA recombination"/>
    <property type="evidence" value="ECO:0007669"/>
    <property type="project" value="UniProtKB-UniRule"/>
</dbReference>
<evidence type="ECO:0000259" key="12">
    <source>
        <dbReference type="PROSITE" id="PS50162"/>
    </source>
</evidence>
<dbReference type="InterPro" id="IPR003593">
    <property type="entry name" value="AAA+_ATPase"/>
</dbReference>
<name>A0A329ME46_9MYCO</name>
<evidence type="ECO:0000256" key="2">
    <source>
        <dbReference type="ARBA" id="ARBA00015553"/>
    </source>
</evidence>
<comment type="subcellular location">
    <subcellularLocation>
        <location evidence="9">Cytoplasm</location>
    </subcellularLocation>
</comment>
<evidence type="ECO:0000256" key="8">
    <source>
        <dbReference type="ARBA" id="ARBA00033319"/>
    </source>
</evidence>
<comment type="caution">
    <text evidence="9">Lacks conserved residue(s) required for the propagation of feature annotation.</text>
</comment>
<protein>
    <recommendedName>
        <fullName evidence="2 9">Protein RecA</fullName>
    </recommendedName>
    <alternativeName>
        <fullName evidence="8 9">Recombinase A</fullName>
    </alternativeName>
</protein>
<dbReference type="SUPFAM" id="SSF52540">
    <property type="entry name" value="P-loop containing nucleoside triphosphate hydrolases"/>
    <property type="match status" value="1"/>
</dbReference>
<sequence length="330" mass="35503">MIDLDSALSQIEKDFGPNTVMRLGDSPRQQVDVIPTGSLALDRALGIGGLPRGRIVEIFGPESSGKSTLCLHAIANAQRAGGTVAYIDTEHAVDPIYAKNLGVDIDNMLISQPDTAEHALEVADVLVRTGKITTLVIDSVAALATRAEIEGDYGDSHVGLLARLMSQAMRKLTGTLSNTNTLAIFVNQLRDVIGGFGYGPKETTTGGRALRFYSSVRLDVRRIETEKSGDEATGNRVRVKVVKNKLAAPFKQAEFSIVYGQGISREAELIDIGTKLGIVKKSGAWFSVPDGDESIRLGQGKEQSRLTLAGDPALADNIEQRIRDTWNTPF</sequence>
<dbReference type="SMART" id="SM00382">
    <property type="entry name" value="AAA"/>
    <property type="match status" value="1"/>
</dbReference>
<dbReference type="PANTHER" id="PTHR45900:SF1">
    <property type="entry name" value="MITOCHONDRIAL DNA REPAIR PROTEIN RECA HOMOLOG-RELATED"/>
    <property type="match status" value="1"/>
</dbReference>
<dbReference type="EMBL" id="QMEV01000001">
    <property type="protein sequence ID" value="RAV17536.1"/>
    <property type="molecule type" value="Genomic_DNA"/>
</dbReference>
<dbReference type="InterPro" id="IPR049428">
    <property type="entry name" value="RecA-like_N"/>
</dbReference>
<proteinExistence type="inferred from homology"/>
<dbReference type="Pfam" id="PF21096">
    <property type="entry name" value="RecA_C"/>
    <property type="match status" value="1"/>
</dbReference>
<comment type="caution">
    <text evidence="14">The sequence shown here is derived from an EMBL/GenBank/DDBJ whole genome shotgun (WGS) entry which is preliminary data.</text>
</comment>
<dbReference type="OrthoDB" id="9776733at2"/>
<evidence type="ECO:0000313" key="15">
    <source>
        <dbReference type="Proteomes" id="UP000250915"/>
    </source>
</evidence>
<keyword evidence="9" id="KW-0963">Cytoplasm</keyword>
<dbReference type="Pfam" id="PF00154">
    <property type="entry name" value="RecA_N"/>
    <property type="match status" value="1"/>
</dbReference>
<evidence type="ECO:0000256" key="3">
    <source>
        <dbReference type="ARBA" id="ARBA00022741"/>
    </source>
</evidence>